<dbReference type="EMBL" id="JAAABI010000013">
    <property type="protein sequence ID" value="NAY93483.1"/>
    <property type="molecule type" value="Genomic_DNA"/>
</dbReference>
<sequence>MKINWKILNVLFGLFLGIVSTLLAVTQVYPNWYKLDGYIYAELEASTTWTQYGRVEEGMYRGNPKPFTSANGSLATIQKVDSGLFYKNNKDLNAYPHFFRKTDNPNAFRNDIEGEIILFVSEKLALQQYCSDPPLKCGQRGIITLTKVQ</sequence>
<dbReference type="RefSeq" id="WP_166524893.1">
    <property type="nucleotide sequence ID" value="NZ_JAAABI010000013.1"/>
</dbReference>
<organism evidence="1 2">
    <name type="scientific">Flagellimonas ochracea</name>
    <dbReference type="NCBI Taxonomy" id="2696472"/>
    <lineage>
        <taxon>Bacteria</taxon>
        <taxon>Pseudomonadati</taxon>
        <taxon>Bacteroidota</taxon>
        <taxon>Flavobacteriia</taxon>
        <taxon>Flavobacteriales</taxon>
        <taxon>Flavobacteriaceae</taxon>
        <taxon>Flagellimonas</taxon>
    </lineage>
</organism>
<proteinExistence type="predicted"/>
<reference evidence="1" key="1">
    <citation type="submission" date="2020-01" db="EMBL/GenBank/DDBJ databases">
        <title>Muricauda ochracea sp. nov., isolated from a tidal flat of Garorim bay in Korea.</title>
        <authorList>
            <person name="Kim D."/>
            <person name="Yoo Y."/>
            <person name="Kim J.-J."/>
        </authorList>
    </citation>
    <scope>NUCLEOTIDE SEQUENCE</scope>
    <source>
        <strain evidence="1">JGD-17</strain>
    </source>
</reference>
<protein>
    <submittedName>
        <fullName evidence="1">Uncharacterized protein</fullName>
    </submittedName>
</protein>
<gene>
    <name evidence="1" type="ORF">GTQ34_16345</name>
</gene>
<dbReference type="AlphaFoldDB" id="A0A964TFP3"/>
<name>A0A964TFP3_9FLAO</name>
<evidence type="ECO:0000313" key="2">
    <source>
        <dbReference type="Proteomes" id="UP000667650"/>
    </source>
</evidence>
<comment type="caution">
    <text evidence="1">The sequence shown here is derived from an EMBL/GenBank/DDBJ whole genome shotgun (WGS) entry which is preliminary data.</text>
</comment>
<accession>A0A964TFP3</accession>
<keyword evidence="2" id="KW-1185">Reference proteome</keyword>
<dbReference type="Proteomes" id="UP000667650">
    <property type="component" value="Unassembled WGS sequence"/>
</dbReference>
<evidence type="ECO:0000313" key="1">
    <source>
        <dbReference type="EMBL" id="NAY93483.1"/>
    </source>
</evidence>